<name>A0ABY3TUW4_9MYCO</name>
<dbReference type="Proteomes" id="UP001055200">
    <property type="component" value="Chromosome"/>
</dbReference>
<reference evidence="1" key="1">
    <citation type="submission" date="2022-08" db="EMBL/GenBank/DDBJ databases">
        <title>Complete genome sequence of 14 non-tuberculosis mycobacteria type-strains.</title>
        <authorList>
            <person name="Igarashi Y."/>
            <person name="Osugi A."/>
            <person name="Mitarai S."/>
        </authorList>
    </citation>
    <scope>NUCLEOTIDE SEQUENCE</scope>
    <source>
        <strain evidence="1">DSM 45575</strain>
    </source>
</reference>
<dbReference type="Gene3D" id="1.10.10.10">
    <property type="entry name" value="Winged helix-like DNA-binding domain superfamily/Winged helix DNA-binding domain"/>
    <property type="match status" value="1"/>
</dbReference>
<evidence type="ECO:0000313" key="1">
    <source>
        <dbReference type="EMBL" id="ULN51498.1"/>
    </source>
</evidence>
<accession>A0ABY3TUW4</accession>
<dbReference type="RefSeq" id="WP_240169781.1">
    <property type="nucleotide sequence ID" value="NZ_CP092365.1"/>
</dbReference>
<dbReference type="InterPro" id="IPR036390">
    <property type="entry name" value="WH_DNA-bd_sf"/>
</dbReference>
<sequence>MPDQDGLARDAAGIGALADPLRRRLYAFVCAQPGPVSRDQAADAVGVARHQAKFHLDRLEAEGLLESSYARLTGRTGPGAGRPAKLYRRSARDIAISLPHREYRLAGELMATAIAESAATGAPVRAVLDRVATDYGRRIGARAAGAQPPQTGRGALAAALAVLAEHGYEPCDATAAPVSVEQAEPGEVVLANCPFHALAQSQTELACGMNYALIQGLAEMFTPVAPRTRLCPGDQRCCVVLAPAEMR</sequence>
<dbReference type="InterPro" id="IPR036388">
    <property type="entry name" value="WH-like_DNA-bd_sf"/>
</dbReference>
<keyword evidence="2" id="KW-1185">Reference proteome</keyword>
<gene>
    <name evidence="1" type="ORF">MIU77_11305</name>
</gene>
<dbReference type="EMBL" id="CP092365">
    <property type="protein sequence ID" value="ULN51498.1"/>
    <property type="molecule type" value="Genomic_DNA"/>
</dbReference>
<evidence type="ECO:0000313" key="2">
    <source>
        <dbReference type="Proteomes" id="UP001055200"/>
    </source>
</evidence>
<dbReference type="Pfam" id="PF12840">
    <property type="entry name" value="HTH_20"/>
    <property type="match status" value="1"/>
</dbReference>
<protein>
    <submittedName>
        <fullName evidence="1">Transcriptional regulator</fullName>
    </submittedName>
</protein>
<dbReference type="SUPFAM" id="SSF46785">
    <property type="entry name" value="Winged helix' DNA-binding domain"/>
    <property type="match status" value="1"/>
</dbReference>
<organism evidence="1 2">
    <name type="scientific">Mycolicibacillus parakoreensis</name>
    <dbReference type="NCBI Taxonomy" id="1069221"/>
    <lineage>
        <taxon>Bacteria</taxon>
        <taxon>Bacillati</taxon>
        <taxon>Actinomycetota</taxon>
        <taxon>Actinomycetes</taxon>
        <taxon>Mycobacteriales</taxon>
        <taxon>Mycobacteriaceae</taxon>
        <taxon>Mycolicibacillus</taxon>
    </lineage>
</organism>
<proteinExistence type="predicted"/>